<dbReference type="Proteomes" id="UP001182556">
    <property type="component" value="Unassembled WGS sequence"/>
</dbReference>
<organism evidence="1 2">
    <name type="scientific">Papiliotrema laurentii</name>
    <name type="common">Cryptococcus laurentii</name>
    <dbReference type="NCBI Taxonomy" id="5418"/>
    <lineage>
        <taxon>Eukaryota</taxon>
        <taxon>Fungi</taxon>
        <taxon>Dikarya</taxon>
        <taxon>Basidiomycota</taxon>
        <taxon>Agaricomycotina</taxon>
        <taxon>Tremellomycetes</taxon>
        <taxon>Tremellales</taxon>
        <taxon>Rhynchogastremaceae</taxon>
        <taxon>Papiliotrema</taxon>
    </lineage>
</organism>
<evidence type="ECO:0000313" key="2">
    <source>
        <dbReference type="Proteomes" id="UP001182556"/>
    </source>
</evidence>
<proteinExistence type="predicted"/>
<dbReference type="EMBL" id="JAODAN010000012">
    <property type="protein sequence ID" value="KAK1921002.1"/>
    <property type="molecule type" value="Genomic_DNA"/>
</dbReference>
<keyword evidence="2" id="KW-1185">Reference proteome</keyword>
<dbReference type="AlphaFoldDB" id="A0AAD9CRU5"/>
<gene>
    <name evidence="1" type="ORF">DB88DRAFT_501847</name>
</gene>
<name>A0AAD9CRU5_PAPLA</name>
<reference evidence="1" key="1">
    <citation type="submission" date="2023-02" db="EMBL/GenBank/DDBJ databases">
        <title>Identification and recombinant expression of a fungal hydrolase from Papiliotrema laurentii that hydrolyzes apple cutin and clears colloidal polyester polyurethane.</title>
        <authorList>
            <consortium name="DOE Joint Genome Institute"/>
            <person name="Roman V.A."/>
            <person name="Bojanowski C."/>
            <person name="Crable B.R."/>
            <person name="Wagner D.N."/>
            <person name="Hung C.S."/>
            <person name="Nadeau L.J."/>
            <person name="Schratz L."/>
            <person name="Haridas S."/>
            <person name="Pangilinan J."/>
            <person name="Lipzen A."/>
            <person name="Na H."/>
            <person name="Yan M."/>
            <person name="Ng V."/>
            <person name="Grigoriev I.V."/>
            <person name="Spatafora J.W."/>
            <person name="Barlow D."/>
            <person name="Biffinger J."/>
            <person name="Kelley-Loughnane N."/>
            <person name="Varaljay V.A."/>
            <person name="Crookes-Goodson W.J."/>
        </authorList>
    </citation>
    <scope>NUCLEOTIDE SEQUENCE</scope>
    <source>
        <strain evidence="1">5307AH</strain>
    </source>
</reference>
<evidence type="ECO:0000313" key="1">
    <source>
        <dbReference type="EMBL" id="KAK1921002.1"/>
    </source>
</evidence>
<sequence length="445" mass="49397">MSNIASSARQICRQCHRRIDRIASRTYQRAAHTLSTDPLTTDSPATGTSRRATIFDPGPSSVSVIFDEQLDFNPRGKTRQRARREAFNRDWTASRSPEEVLEKQRWEADPWYKISRSPARQCQITRQKLPNDLLVNFRRALYDPQSPSDPTRSKNQFEAYIVPDRVLHPRFAPPKTGSGFWTLCHRAVVARLPDPGPHSRFIGGQKAQVIPNIESLVYLQLCERIVQELQLLHSRIRSRTFRVGTRLKAKEGISGDDTPMQETPVMLREVTVAEAEGARAGRLEDDDCVALFDLSGLLTEVAKVGEANDPDAGTGEGAIPIPTASTQLVKTSTREIPLYVLSDLLPAQLQGQARHYITQILALEGLEKQRNSPEGPQGTAKMGQAGLSEVKPSSNLLALSTYPRSAGGARKGDVGLNLAVACWRLRCFLGEGWAELDVDRMGRKV</sequence>
<comment type="caution">
    <text evidence="1">The sequence shown here is derived from an EMBL/GenBank/DDBJ whole genome shotgun (WGS) entry which is preliminary data.</text>
</comment>
<protein>
    <submittedName>
        <fullName evidence="1">Uncharacterized protein</fullName>
    </submittedName>
</protein>
<accession>A0AAD9CRU5</accession>